<gene>
    <name evidence="3" type="ORF">IW261DRAFT_1566395</name>
</gene>
<evidence type="ECO:0000313" key="3">
    <source>
        <dbReference type="EMBL" id="KAK0476944.1"/>
    </source>
</evidence>
<feature type="region of interest" description="Disordered" evidence="2">
    <location>
        <begin position="466"/>
        <end position="518"/>
    </location>
</feature>
<dbReference type="Proteomes" id="UP001175227">
    <property type="component" value="Unassembled WGS sequence"/>
</dbReference>
<dbReference type="Pfam" id="PF20414">
    <property type="entry name" value="DUF6698"/>
    <property type="match status" value="1"/>
</dbReference>
<dbReference type="EMBL" id="JAUEPR010000018">
    <property type="protein sequence ID" value="KAK0476944.1"/>
    <property type="molecule type" value="Genomic_DNA"/>
</dbReference>
<comment type="caution">
    <text evidence="3">The sequence shown here is derived from an EMBL/GenBank/DDBJ whole genome shotgun (WGS) entry which is preliminary data.</text>
</comment>
<dbReference type="InterPro" id="IPR046521">
    <property type="entry name" value="DUF6698"/>
</dbReference>
<evidence type="ECO:0000313" key="4">
    <source>
        <dbReference type="Proteomes" id="UP001175227"/>
    </source>
</evidence>
<organism evidence="3 4">
    <name type="scientific">Armillaria novae-zelandiae</name>
    <dbReference type="NCBI Taxonomy" id="153914"/>
    <lineage>
        <taxon>Eukaryota</taxon>
        <taxon>Fungi</taxon>
        <taxon>Dikarya</taxon>
        <taxon>Basidiomycota</taxon>
        <taxon>Agaricomycotina</taxon>
        <taxon>Agaricomycetes</taxon>
        <taxon>Agaricomycetidae</taxon>
        <taxon>Agaricales</taxon>
        <taxon>Marasmiineae</taxon>
        <taxon>Physalacriaceae</taxon>
        <taxon>Armillaria</taxon>
    </lineage>
</organism>
<protein>
    <submittedName>
        <fullName evidence="3">Uncharacterized protein</fullName>
    </submittedName>
</protein>
<dbReference type="AlphaFoldDB" id="A0AA39P4F1"/>
<accession>A0AA39P4F1</accession>
<evidence type="ECO:0000256" key="1">
    <source>
        <dbReference type="SAM" id="Coils"/>
    </source>
</evidence>
<evidence type="ECO:0000256" key="2">
    <source>
        <dbReference type="SAM" id="MobiDB-lite"/>
    </source>
</evidence>
<feature type="coiled-coil region" evidence="1">
    <location>
        <begin position="20"/>
        <end position="47"/>
    </location>
</feature>
<keyword evidence="4" id="KW-1185">Reference proteome</keyword>
<name>A0AA39P4F1_9AGAR</name>
<keyword evidence="1" id="KW-0175">Coiled coil</keyword>
<reference evidence="3" key="1">
    <citation type="submission" date="2023-06" db="EMBL/GenBank/DDBJ databases">
        <authorList>
            <consortium name="Lawrence Berkeley National Laboratory"/>
            <person name="Ahrendt S."/>
            <person name="Sahu N."/>
            <person name="Indic B."/>
            <person name="Wong-Bajracharya J."/>
            <person name="Merenyi Z."/>
            <person name="Ke H.-M."/>
            <person name="Monk M."/>
            <person name="Kocsube S."/>
            <person name="Drula E."/>
            <person name="Lipzen A."/>
            <person name="Balint B."/>
            <person name="Henrissat B."/>
            <person name="Andreopoulos B."/>
            <person name="Martin F.M."/>
            <person name="Harder C.B."/>
            <person name="Rigling D."/>
            <person name="Ford K.L."/>
            <person name="Foster G.D."/>
            <person name="Pangilinan J."/>
            <person name="Papanicolaou A."/>
            <person name="Barry K."/>
            <person name="LaButti K."/>
            <person name="Viragh M."/>
            <person name="Koriabine M."/>
            <person name="Yan M."/>
            <person name="Riley R."/>
            <person name="Champramary S."/>
            <person name="Plett K.L."/>
            <person name="Tsai I.J."/>
            <person name="Slot J."/>
            <person name="Sipos G."/>
            <person name="Plett J."/>
            <person name="Nagy L.G."/>
            <person name="Grigoriev I.V."/>
        </authorList>
    </citation>
    <scope>NUCLEOTIDE SEQUENCE</scope>
    <source>
        <strain evidence="3">ICMP 16352</strain>
    </source>
</reference>
<sequence length="518" mass="57006">MSAPPVLSATENLNNINFSSEELVEAMKNLQLQNQALLQENQTLKATHMPQGKAKAVAPEQVADDDNESILDTKDIKRLQRDGRSLVIFSYLWWDKLPIFGFDRSQCQEELDLLRAKLAEWYALPKEAQAAIDNFTVKKRQAESRLDLLRVVEALYQEVPEKYHDLIKSDYTHLTTACPELLFPPGQGHKHGPALFWSPALVKVLSHVLLGPSSLTTGKKTRSTNAVLWEKTAITPRAIAYAAVVAQYLLSRDNTFTEIGESTKIPYAADCRFYIRTIEATLSLSSMKRTLKFFDKNLFLPKRSMKGLAVASLQEASDEEEEAIVRGLETDIASSEEGTAANATFLAPQLTLRAPTVTVGTFLTSNYVEVGSDDNNNDNNDISDISDIVEDEDKDEIMANGTPPNTPIESITVTVETARLQDPVKRTKTVTFMLPGIDTQAAKPVENEAAGSMAVQEALNGGRMVIHNGTQGSMGTRGGTRGRGGKWDSKCQGGKKKATESVQNAPRGRNLRSHALPM</sequence>
<proteinExistence type="predicted"/>